<evidence type="ECO:0000313" key="3">
    <source>
        <dbReference type="EMBL" id="KAF9790374.1"/>
    </source>
</evidence>
<evidence type="ECO:0000259" key="2">
    <source>
        <dbReference type="Pfam" id="PF13640"/>
    </source>
</evidence>
<dbReference type="OrthoDB" id="124582at2759"/>
<dbReference type="PANTHER" id="PTHR33099">
    <property type="entry name" value="FE2OG DIOXYGENASE DOMAIN-CONTAINING PROTEIN"/>
    <property type="match status" value="1"/>
</dbReference>
<dbReference type="EMBL" id="WIUZ02000002">
    <property type="protein sequence ID" value="KAF9790374.1"/>
    <property type="molecule type" value="Genomic_DNA"/>
</dbReference>
<evidence type="ECO:0000313" key="4">
    <source>
        <dbReference type="Proteomes" id="UP000736335"/>
    </source>
</evidence>
<dbReference type="AlphaFoldDB" id="A0A9P6HMB3"/>
<dbReference type="PANTHER" id="PTHR33099:SF7">
    <property type="entry name" value="MYND-TYPE DOMAIN-CONTAINING PROTEIN"/>
    <property type="match status" value="1"/>
</dbReference>
<feature type="region of interest" description="Disordered" evidence="1">
    <location>
        <begin position="1"/>
        <end position="48"/>
    </location>
</feature>
<gene>
    <name evidence="3" type="ORF">BJ322DRAFT_1036029</name>
</gene>
<dbReference type="Pfam" id="PF13640">
    <property type="entry name" value="2OG-FeII_Oxy_3"/>
    <property type="match status" value="1"/>
</dbReference>
<dbReference type="Gene3D" id="2.60.120.620">
    <property type="entry name" value="q2cbj1_9rhob like domain"/>
    <property type="match status" value="1"/>
</dbReference>
<feature type="region of interest" description="Disordered" evidence="1">
    <location>
        <begin position="919"/>
        <end position="959"/>
    </location>
</feature>
<accession>A0A9P6HMB3</accession>
<feature type="compositionally biased region" description="Acidic residues" evidence="1">
    <location>
        <begin position="27"/>
        <end position="38"/>
    </location>
</feature>
<comment type="caution">
    <text evidence="3">The sequence shown here is derived from an EMBL/GenBank/DDBJ whole genome shotgun (WGS) entry which is preliminary data.</text>
</comment>
<protein>
    <recommendedName>
        <fullName evidence="2">Prolyl 4-hydroxylase alpha subunit Fe(2+) 2OG dioxygenase domain-containing protein</fullName>
    </recommendedName>
</protein>
<name>A0A9P6HMB3_9AGAM</name>
<dbReference type="InterPro" id="IPR044862">
    <property type="entry name" value="Pro_4_hyd_alph_FE2OG_OXY"/>
</dbReference>
<reference evidence="3" key="2">
    <citation type="submission" date="2020-11" db="EMBL/GenBank/DDBJ databases">
        <authorList>
            <consortium name="DOE Joint Genome Institute"/>
            <person name="Kuo A."/>
            <person name="Miyauchi S."/>
            <person name="Kiss E."/>
            <person name="Drula E."/>
            <person name="Kohler A."/>
            <person name="Sanchez-Garcia M."/>
            <person name="Andreopoulos B."/>
            <person name="Barry K.W."/>
            <person name="Bonito G."/>
            <person name="Buee M."/>
            <person name="Carver A."/>
            <person name="Chen C."/>
            <person name="Cichocki N."/>
            <person name="Clum A."/>
            <person name="Culley D."/>
            <person name="Crous P.W."/>
            <person name="Fauchery L."/>
            <person name="Girlanda M."/>
            <person name="Hayes R."/>
            <person name="Keri Z."/>
            <person name="Labutti K."/>
            <person name="Lipzen A."/>
            <person name="Lombard V."/>
            <person name="Magnuson J."/>
            <person name="Maillard F."/>
            <person name="Morin E."/>
            <person name="Murat C."/>
            <person name="Nolan M."/>
            <person name="Ohm R."/>
            <person name="Pangilinan J."/>
            <person name="Pereira M."/>
            <person name="Perotto S."/>
            <person name="Peter M."/>
            <person name="Riley R."/>
            <person name="Sitrit Y."/>
            <person name="Stielow B."/>
            <person name="Szollosi G."/>
            <person name="Zifcakova L."/>
            <person name="Stursova M."/>
            <person name="Spatafora J.W."/>
            <person name="Tedersoo L."/>
            <person name="Vaario L.-M."/>
            <person name="Yamada A."/>
            <person name="Yan M."/>
            <person name="Wang P."/>
            <person name="Xu J."/>
            <person name="Bruns T."/>
            <person name="Baldrian P."/>
            <person name="Vilgalys R."/>
            <person name="Henrissat B."/>
            <person name="Grigoriev I.V."/>
            <person name="Hibbett D."/>
            <person name="Nagy L.G."/>
            <person name="Martin F.M."/>
        </authorList>
    </citation>
    <scope>NUCLEOTIDE SEQUENCE</scope>
    <source>
        <strain evidence="3">UH-Tt-Lm1</strain>
    </source>
</reference>
<feature type="compositionally biased region" description="Polar residues" evidence="1">
    <location>
        <begin position="925"/>
        <end position="939"/>
    </location>
</feature>
<feature type="domain" description="Prolyl 4-hydroxylase alpha subunit Fe(2+) 2OG dioxygenase" evidence="2">
    <location>
        <begin position="168"/>
        <end position="255"/>
    </location>
</feature>
<proteinExistence type="predicted"/>
<evidence type="ECO:0000256" key="1">
    <source>
        <dbReference type="SAM" id="MobiDB-lite"/>
    </source>
</evidence>
<reference evidence="3" key="1">
    <citation type="journal article" date="2020" name="Nat. Commun.">
        <title>Large-scale genome sequencing of mycorrhizal fungi provides insights into the early evolution of symbiotic traits.</title>
        <authorList>
            <person name="Miyauchi S."/>
            <person name="Kiss E."/>
            <person name="Kuo A."/>
            <person name="Drula E."/>
            <person name="Kohler A."/>
            <person name="Sanchez-Garcia M."/>
            <person name="Morin E."/>
            <person name="Andreopoulos B."/>
            <person name="Barry K.W."/>
            <person name="Bonito G."/>
            <person name="Buee M."/>
            <person name="Carver A."/>
            <person name="Chen C."/>
            <person name="Cichocki N."/>
            <person name="Clum A."/>
            <person name="Culley D."/>
            <person name="Crous P.W."/>
            <person name="Fauchery L."/>
            <person name="Girlanda M."/>
            <person name="Hayes R.D."/>
            <person name="Keri Z."/>
            <person name="LaButti K."/>
            <person name="Lipzen A."/>
            <person name="Lombard V."/>
            <person name="Magnuson J."/>
            <person name="Maillard F."/>
            <person name="Murat C."/>
            <person name="Nolan M."/>
            <person name="Ohm R.A."/>
            <person name="Pangilinan J."/>
            <person name="Pereira M.F."/>
            <person name="Perotto S."/>
            <person name="Peter M."/>
            <person name="Pfister S."/>
            <person name="Riley R."/>
            <person name="Sitrit Y."/>
            <person name="Stielow J.B."/>
            <person name="Szollosi G."/>
            <person name="Zifcakova L."/>
            <person name="Stursova M."/>
            <person name="Spatafora J.W."/>
            <person name="Tedersoo L."/>
            <person name="Vaario L.M."/>
            <person name="Yamada A."/>
            <person name="Yan M."/>
            <person name="Wang P."/>
            <person name="Xu J."/>
            <person name="Bruns T."/>
            <person name="Baldrian P."/>
            <person name="Vilgalys R."/>
            <person name="Dunand C."/>
            <person name="Henrissat B."/>
            <person name="Grigoriev I.V."/>
            <person name="Hibbett D."/>
            <person name="Nagy L.G."/>
            <person name="Martin F.M."/>
        </authorList>
    </citation>
    <scope>NUCLEOTIDE SEQUENCE</scope>
    <source>
        <strain evidence="3">UH-Tt-Lm1</strain>
    </source>
</reference>
<keyword evidence="4" id="KW-1185">Reference proteome</keyword>
<organism evidence="3 4">
    <name type="scientific">Thelephora terrestris</name>
    <dbReference type="NCBI Taxonomy" id="56493"/>
    <lineage>
        <taxon>Eukaryota</taxon>
        <taxon>Fungi</taxon>
        <taxon>Dikarya</taxon>
        <taxon>Basidiomycota</taxon>
        <taxon>Agaricomycotina</taxon>
        <taxon>Agaricomycetes</taxon>
        <taxon>Thelephorales</taxon>
        <taxon>Thelephoraceae</taxon>
        <taxon>Thelephora</taxon>
    </lineage>
</organism>
<sequence length="959" mass="106588">MSSIHDPAKVAPTLALPPATDRNVDIDNLEDDSDDDASSEISEGENLRDDLEEVLQGDFDFKGKFALSETFASAPLPGLQIQGIGPIGFPLTERDAKLIETVATQAPFGKGTETIVDTTVRDTFEINPDKFSFTNPAWSGFLQSVTKTFAEGLGLPPNLPQPRADLYKLLLYKAGSHFLPHKDTEKSQGMFASLIIILPSKFEGGQVHVSHGNDKDVFDISPTSEFTISALAWYTDVIHEVKPVTSGYRLAVSYNLVNTLPGLPPPHLPDMHSAVSAVQKIFHKWTKGGYDDYGGPEFSGTIAFLLDHQYSDASLESTALKGKDATLISNIRSVAAKEGICLRLGLLQYQINGDAGYAGRCSREHSPKMKKVFETAYRIEDMYDLEGDLVTEMIELDPELSMIPKDPGFKRQDPDNYEFEGFTGNEGAPLTHLYRRSALVMYLTQDFETLLEIGGADYALTKLKRWRAEGQTERNMQMARYILDHKASSDSWTYDQSAPFLIDLALEWGDFPMWQEVFRKSRRDRITPELSSDVLFRAWSVFSFDRTKDIFETIRNQPNTMAAIKLINALRARFPTQDPNMIAWWKRHTVKVLSSIEPPPTVHDLPTLMDIAKSEGLLFFSETVLKKLVGFRQMFDLWVDLAGSLWKEKARFVPSGGTPEETSKYRAALDHAIDSLIVAAISECCSGVVYGGYSLSYSNTEPRELTRTLKLLDLMLLTGRTHHSSQLIAMVSQPQGSLQERYQRFLTLLVSKINRRYRNYSRSVFPVLDAFLRALVERWLQDLLGVPSKRPAPLIKKLTCGCQDCTKVNKFLESEAVTDTFWAAQTRRSHVESNLRALSGAVTVTTITRGSPHGLQVTKTQGTSAMDSGRVERARAFLSLVGTPDELARIMGDRYRDVQAALAGTKPYKIGSTRAPVVAPAENTPIASTSTGSGTQTRPTVAGTKRKAESDPVIDLTSD</sequence>
<dbReference type="Proteomes" id="UP000736335">
    <property type="component" value="Unassembled WGS sequence"/>
</dbReference>